<gene>
    <name evidence="3" type="ORF">FSCOSCO3_A003998</name>
</gene>
<evidence type="ECO:0000256" key="1">
    <source>
        <dbReference type="SAM" id="Coils"/>
    </source>
</evidence>
<keyword evidence="1" id="KW-0175">Coiled coil</keyword>
<keyword evidence="4" id="KW-1185">Reference proteome</keyword>
<reference evidence="3 4" key="1">
    <citation type="submission" date="2024-01" db="EMBL/GenBank/DDBJ databases">
        <authorList>
            <person name="Alioto T."/>
            <person name="Alioto T."/>
            <person name="Gomez Garrido J."/>
        </authorList>
    </citation>
    <scope>NUCLEOTIDE SEQUENCE [LARGE SCALE GENOMIC DNA]</scope>
</reference>
<evidence type="ECO:0000313" key="3">
    <source>
        <dbReference type="EMBL" id="CAK6976270.1"/>
    </source>
</evidence>
<proteinExistence type="predicted"/>
<dbReference type="Proteomes" id="UP001314229">
    <property type="component" value="Unassembled WGS sequence"/>
</dbReference>
<feature type="coiled-coil region" evidence="1">
    <location>
        <begin position="284"/>
        <end position="311"/>
    </location>
</feature>
<protein>
    <submittedName>
        <fullName evidence="3">Golgin subfamily A member 6-like protein 22</fullName>
    </submittedName>
</protein>
<evidence type="ECO:0000256" key="2">
    <source>
        <dbReference type="SAM" id="MobiDB-lite"/>
    </source>
</evidence>
<accession>A0AAV1PYR1</accession>
<feature type="coiled-coil region" evidence="1">
    <location>
        <begin position="93"/>
        <end position="120"/>
    </location>
</feature>
<name>A0AAV1PYR1_SCOSC</name>
<organism evidence="3 4">
    <name type="scientific">Scomber scombrus</name>
    <name type="common">Atlantic mackerel</name>
    <name type="synonym">Scomber vernalis</name>
    <dbReference type="NCBI Taxonomy" id="13677"/>
    <lineage>
        <taxon>Eukaryota</taxon>
        <taxon>Metazoa</taxon>
        <taxon>Chordata</taxon>
        <taxon>Craniata</taxon>
        <taxon>Vertebrata</taxon>
        <taxon>Euteleostomi</taxon>
        <taxon>Actinopterygii</taxon>
        <taxon>Neopterygii</taxon>
        <taxon>Teleostei</taxon>
        <taxon>Neoteleostei</taxon>
        <taxon>Acanthomorphata</taxon>
        <taxon>Pelagiaria</taxon>
        <taxon>Scombriformes</taxon>
        <taxon>Scombridae</taxon>
        <taxon>Scomber</taxon>
    </lineage>
</organism>
<dbReference type="EMBL" id="CAWUFR010000342">
    <property type="protein sequence ID" value="CAK6976270.1"/>
    <property type="molecule type" value="Genomic_DNA"/>
</dbReference>
<dbReference type="AlphaFoldDB" id="A0AAV1PYR1"/>
<feature type="region of interest" description="Disordered" evidence="2">
    <location>
        <begin position="49"/>
        <end position="71"/>
    </location>
</feature>
<comment type="caution">
    <text evidence="3">The sequence shown here is derived from an EMBL/GenBank/DDBJ whole genome shotgun (WGS) entry which is preliminary data.</text>
</comment>
<sequence>MEDMRRRMEGEMTELEEKMKTITKLMVLKERQTWASERQQLLNEKRMLQKKLSDTEAASSKETMGLSGDEISSLSHQLSSLKEKHDSSRIIFRRELIKERQRAQEEIKERDEVIICLQQRVQALEKDIERTTVSANESSWRDNVSKLEALLCEKDKEVSRANEKRRARTCAHIDTLAQLSEAESALKQSKLTSDALTEKVQQQLSQREESHQKELSEKEHTFRKILAERDEKYMEELSKKVEICQKQFFEREQNLRRQLLEKTNFQKELSETVESSRKELCVLSENFERRNRQWETEKRELEDKQQTTQQTWIQKEAERMEEIQRLTEANLHLQELSTKKKEKRHFWRSMFKK</sequence>
<evidence type="ECO:0000313" key="4">
    <source>
        <dbReference type="Proteomes" id="UP001314229"/>
    </source>
</evidence>